<evidence type="ECO:0000313" key="3">
    <source>
        <dbReference type="EMBL" id="OWP50181.1"/>
    </source>
</evidence>
<dbReference type="AlphaFoldDB" id="A0A2D0ADI7"/>
<dbReference type="EMBL" id="NJBA01000004">
    <property type="protein sequence ID" value="OWP50181.1"/>
    <property type="molecule type" value="Genomic_DNA"/>
</dbReference>
<dbReference type="STRING" id="46680.GCA_000807755_02744"/>
<dbReference type="Gene3D" id="1.20.120.1220">
    <property type="match status" value="1"/>
</dbReference>
<gene>
    <name evidence="3" type="ORF">CEG18_11520</name>
</gene>
<protein>
    <submittedName>
        <fullName evidence="3">Transcriptional regulator</fullName>
    </submittedName>
</protein>
<feature type="transmembrane region" description="Helical" evidence="1">
    <location>
        <begin position="138"/>
        <end position="158"/>
    </location>
</feature>
<keyword evidence="1" id="KW-0812">Transmembrane</keyword>
<dbReference type="InterPro" id="IPR000045">
    <property type="entry name" value="Prepilin_IV_endopep_pep"/>
</dbReference>
<evidence type="ECO:0000313" key="4">
    <source>
        <dbReference type="Proteomes" id="UP000198145"/>
    </source>
</evidence>
<dbReference type="Pfam" id="PF01478">
    <property type="entry name" value="Peptidase_A24"/>
    <property type="match status" value="1"/>
</dbReference>
<comment type="caution">
    <text evidence="3">The sequence shown here is derived from an EMBL/GenBank/DDBJ whole genome shotgun (WGS) entry which is preliminary data.</text>
</comment>
<feature type="transmembrane region" description="Helical" evidence="1">
    <location>
        <begin position="54"/>
        <end position="73"/>
    </location>
</feature>
<feature type="transmembrane region" description="Helical" evidence="1">
    <location>
        <begin position="27"/>
        <end position="47"/>
    </location>
</feature>
<dbReference type="GO" id="GO:0016020">
    <property type="term" value="C:membrane"/>
    <property type="evidence" value="ECO:0007669"/>
    <property type="project" value="InterPro"/>
</dbReference>
<organism evidence="3 4">
    <name type="scientific">Pseudomonas nitroreducens</name>
    <dbReference type="NCBI Taxonomy" id="46680"/>
    <lineage>
        <taxon>Bacteria</taxon>
        <taxon>Pseudomonadati</taxon>
        <taxon>Pseudomonadota</taxon>
        <taxon>Gammaproteobacteria</taxon>
        <taxon>Pseudomonadales</taxon>
        <taxon>Pseudomonadaceae</taxon>
        <taxon>Pseudomonas</taxon>
    </lineage>
</organism>
<feature type="domain" description="Prepilin type IV endopeptidase peptidase" evidence="2">
    <location>
        <begin position="5"/>
        <end position="109"/>
    </location>
</feature>
<name>A0A2D0ADI7_PSENT</name>
<accession>A0A2D0ADI7</accession>
<evidence type="ECO:0000259" key="2">
    <source>
        <dbReference type="Pfam" id="PF01478"/>
    </source>
</evidence>
<proteinExistence type="predicted"/>
<dbReference type="Proteomes" id="UP000198145">
    <property type="component" value="Unassembled WGS sequence"/>
</dbReference>
<keyword evidence="1" id="KW-1133">Transmembrane helix</keyword>
<reference evidence="3 4" key="1">
    <citation type="submission" date="2017-06" db="EMBL/GenBank/DDBJ databases">
        <title>Draft genome of Pseudomonas nitroreducens DF05.</title>
        <authorList>
            <person name="Iyer R."/>
        </authorList>
    </citation>
    <scope>NUCLEOTIDE SEQUENCE [LARGE SCALE GENOMIC DNA]</scope>
    <source>
        <strain evidence="3 4">DF05</strain>
    </source>
</reference>
<keyword evidence="1" id="KW-0472">Membrane</keyword>
<dbReference type="RefSeq" id="WP_088417616.1">
    <property type="nucleotide sequence ID" value="NZ_NJBA01000004.1"/>
</dbReference>
<dbReference type="eggNOG" id="COG4960">
    <property type="taxonomic scope" value="Bacteria"/>
</dbReference>
<dbReference type="GO" id="GO:0004190">
    <property type="term" value="F:aspartic-type endopeptidase activity"/>
    <property type="evidence" value="ECO:0007669"/>
    <property type="project" value="InterPro"/>
</dbReference>
<sequence length="159" mass="17005">MLFKLFLLGWFAVCAFQDLTRLRVSNWLTLGGGLIALLLLLFTGHTLTGSTPLAAGVAALLAALLSVPGYWLGKLGAADVKLLVALGLASDPLTVLYTLALACLFSVALMFASKLWIDSDKVPTNCKSQLARLQPSKFKSFPFIFALFAGLLTTLSLIQ</sequence>
<evidence type="ECO:0000256" key="1">
    <source>
        <dbReference type="SAM" id="Phobius"/>
    </source>
</evidence>
<feature type="transmembrane region" description="Helical" evidence="1">
    <location>
        <begin position="93"/>
        <end position="117"/>
    </location>
</feature>